<keyword evidence="2" id="KW-1185">Reference proteome</keyword>
<proteinExistence type="predicted"/>
<sequence>MAAANGPFQSRNRAGIFSKDNVYIIDNRAVAMHLQPPVPQHWVPDERDNFISWLRSEFAAANAIIDAFCQHLRIIGNSGEYDLVFACLQQRRYNWNVILHLQQYFSVSEVMLALQQVAQKKHQARTADLLPTYTEVETIDLNSNGMISVRAQKEGSLNKMDAEQIILKNRASDRLEGLKDDSEKGKNQLGNNEREELLKKHPSVTQGLLEYKVTENGAVQNKQLHLQGTSSSPPLASHAHGQKNSEWRKRNSQNRFGLTSKKREGYISKCSIDSKFYSNAEEDARFAAMKMSSKFSCHEDFEGQLINVVEGMELYENIFNNEERSQLALLVADWDSAGKTTGGGNKEDIADVTPAPLQAIIDRLVRWNITSYNKRPDSYKITILEKGESAIADISVMDLEQPLFLISLLSECSVVIGSMRAKIGSFSEIKDPLKLLLPVGSVLVLQGNSANIAIHAISAMSEKCCHIILGKRTAKEESRSVSPATNKPTYSASSSEREASDSPGVEVADSSGRTQVPLKLQNVGAASRVLPIRLTVPSGQTPSEVHTPSLQPLFPATAAHPVGSFSPVAVLVPGWSPMPRIVRTASAGTGVFLPSNTSPSGPGRPPYTTLQRRQGILSPPSSMQRTASSPAFFPSSNADFYQASSSISPTLFQPNSQQSTGTLQPPEAASNPFILPSPPRKIPMSESSIVVQSTDSSSSSKA</sequence>
<protein>
    <submittedName>
        <fullName evidence="1">Uncharacterized protein</fullName>
    </submittedName>
</protein>
<evidence type="ECO:0000313" key="2">
    <source>
        <dbReference type="Proteomes" id="UP001162992"/>
    </source>
</evidence>
<gene>
    <name evidence="1" type="ORF">O6H91_12G038900</name>
</gene>
<dbReference type="Proteomes" id="UP001162992">
    <property type="component" value="Chromosome 12"/>
</dbReference>
<comment type="caution">
    <text evidence="1">The sequence shown here is derived from an EMBL/GenBank/DDBJ whole genome shotgun (WGS) entry which is preliminary data.</text>
</comment>
<dbReference type="EMBL" id="CM055103">
    <property type="protein sequence ID" value="KAJ7535563.1"/>
    <property type="molecule type" value="Genomic_DNA"/>
</dbReference>
<organism evidence="1 2">
    <name type="scientific">Diphasiastrum complanatum</name>
    <name type="common">Issler's clubmoss</name>
    <name type="synonym">Lycopodium complanatum</name>
    <dbReference type="NCBI Taxonomy" id="34168"/>
    <lineage>
        <taxon>Eukaryota</taxon>
        <taxon>Viridiplantae</taxon>
        <taxon>Streptophyta</taxon>
        <taxon>Embryophyta</taxon>
        <taxon>Tracheophyta</taxon>
        <taxon>Lycopodiopsida</taxon>
        <taxon>Lycopodiales</taxon>
        <taxon>Lycopodiaceae</taxon>
        <taxon>Lycopodioideae</taxon>
        <taxon>Diphasiastrum</taxon>
    </lineage>
</organism>
<name>A0ACC2C0L7_DIPCM</name>
<reference evidence="2" key="1">
    <citation type="journal article" date="2024" name="Proc. Natl. Acad. Sci. U.S.A.">
        <title>Extraordinary preservation of gene collinearity over three hundred million years revealed in homosporous lycophytes.</title>
        <authorList>
            <person name="Li C."/>
            <person name="Wickell D."/>
            <person name="Kuo L.Y."/>
            <person name="Chen X."/>
            <person name="Nie B."/>
            <person name="Liao X."/>
            <person name="Peng D."/>
            <person name="Ji J."/>
            <person name="Jenkins J."/>
            <person name="Williams M."/>
            <person name="Shu S."/>
            <person name="Plott C."/>
            <person name="Barry K."/>
            <person name="Rajasekar S."/>
            <person name="Grimwood J."/>
            <person name="Han X."/>
            <person name="Sun S."/>
            <person name="Hou Z."/>
            <person name="He W."/>
            <person name="Dai G."/>
            <person name="Sun C."/>
            <person name="Schmutz J."/>
            <person name="Leebens-Mack J.H."/>
            <person name="Li F.W."/>
            <person name="Wang L."/>
        </authorList>
    </citation>
    <scope>NUCLEOTIDE SEQUENCE [LARGE SCALE GENOMIC DNA]</scope>
    <source>
        <strain evidence="2">cv. PW_Plant_1</strain>
    </source>
</reference>
<evidence type="ECO:0000313" key="1">
    <source>
        <dbReference type="EMBL" id="KAJ7535563.1"/>
    </source>
</evidence>
<accession>A0ACC2C0L7</accession>